<dbReference type="GO" id="GO:0016151">
    <property type="term" value="F:nickel cation binding"/>
    <property type="evidence" value="ECO:0007669"/>
    <property type="project" value="UniProtKB-UniRule"/>
</dbReference>
<dbReference type="InterPro" id="IPR018467">
    <property type="entry name" value="CCT_CS"/>
</dbReference>
<feature type="binding site" evidence="4">
    <location>
        <position position="598"/>
    </location>
    <ligand>
        <name>Ni(2+)</name>
        <dbReference type="ChEBI" id="CHEBI:49786"/>
        <note>for nickel-dependent acireductone dioxygenase activity</note>
    </ligand>
</feature>
<evidence type="ECO:0000256" key="5">
    <source>
        <dbReference type="SAM" id="MobiDB-lite"/>
    </source>
</evidence>
<comment type="pathway">
    <text evidence="4">Amino-acid biosynthesis; L-methionine biosynthesis via salvage pathway; L-methionine from S-methyl-5-thio-alpha-D-ribose 1-phosphate: step 5/6.</text>
</comment>
<feature type="binding site" evidence="4">
    <location>
        <position position="553"/>
    </location>
    <ligand>
        <name>Ni(2+)</name>
        <dbReference type="ChEBI" id="CHEBI:49786"/>
        <note>for nickel-dependent acireductone dioxygenase activity</note>
    </ligand>
</feature>
<dbReference type="GO" id="GO:0019509">
    <property type="term" value="P:L-methionine salvage from methylthioadenosine"/>
    <property type="evidence" value="ECO:0007669"/>
    <property type="project" value="UniProtKB-UniRule"/>
</dbReference>
<feature type="compositionally biased region" description="Polar residues" evidence="5">
    <location>
        <begin position="82"/>
        <end position="95"/>
    </location>
</feature>
<dbReference type="PANTHER" id="PTHR23418:SF4">
    <property type="entry name" value="ACIREDUCTONE DIOXYGENASE 4"/>
    <property type="match status" value="1"/>
</dbReference>
<keyword evidence="4" id="KW-0560">Oxidoreductase</keyword>
<dbReference type="CDD" id="cd02232">
    <property type="entry name" value="cupin_ARD"/>
    <property type="match status" value="1"/>
</dbReference>
<evidence type="ECO:0000256" key="1">
    <source>
        <dbReference type="ARBA" id="ARBA00004413"/>
    </source>
</evidence>
<dbReference type="Pfam" id="PF03079">
    <property type="entry name" value="ARD"/>
    <property type="match status" value="1"/>
</dbReference>
<comment type="similarity">
    <text evidence="4">Belongs to the acireductone dioxygenase (ARD) family.</text>
</comment>
<dbReference type="InterPro" id="IPR004313">
    <property type="entry name" value="ARD"/>
</dbReference>
<dbReference type="GO" id="GO:0005886">
    <property type="term" value="C:plasma membrane"/>
    <property type="evidence" value="ECO:0007669"/>
    <property type="project" value="UniProtKB-SubCell"/>
</dbReference>
<sequence length="651" mass="73209">MNAATTTFRSLLDKPLNQLTEEDISQLTREDCRKYLKDKGMRRPSWNKSQAIQQVISLKALLEPCDDDSGAGALRKVVANSHPDTTPRVTSNSVDSIKEASPDVQVSVSVSVSAEEPHGRMDPPKLGPSGEPPADIDNNAISPSELMVSLMNSSNTGMLIPIPVSVFVEFVDKEDRFILEYNWSPCATNGSVGQMTIFYCGKVNVYDGVPPDKAQTIMHLAASPVHLPQNDTLGRAGALWSFPSQIQTANDKDHLIPPSTTILPMMQMEKMTEYSQQYREKGSSTRDPDVEGQANRKVSLQRYREKRKDRVRLKNKKSTGLPSSSLEMYLNHQVRTNTPNGNSSRSSTSSPPQHGLLPALGNSVNNQPKSTGLAVDLNDKVLAMVVPVRVLLRGGDAIGSHGVAALAMGMPGWLNPAFYFLNFFGLRVSDKSSLSGVCYLMGTRIFSFHGEALLSRRLRLAVAPMAIEAWFMDESNEDPRLPHHRNPQEFVSLDHLAELGVLYWHLNPKDYENDEELRRIREARGYNYMDLLDLCPEKVDNYEEKLKNFYTEHIHADEEIRYCLEGSGYFDVRDKDDRWIRIWIKAGDLIILPAGIYHRFTLDTNNYTKLMRLFVGEPVWSAYNRPQEEHPARKEYIKSLTEKVGMALEAH</sequence>
<reference evidence="7" key="1">
    <citation type="submission" date="2018-02" db="EMBL/GenBank/DDBJ databases">
        <authorList>
            <person name="Cohen D.B."/>
            <person name="Kent A.D."/>
        </authorList>
    </citation>
    <scope>NUCLEOTIDE SEQUENCE</scope>
</reference>
<dbReference type="Pfam" id="PF06200">
    <property type="entry name" value="tify"/>
    <property type="match status" value="1"/>
</dbReference>
<feature type="binding site" evidence="4">
    <location>
        <position position="559"/>
    </location>
    <ligand>
        <name>Ni(2+)</name>
        <dbReference type="ChEBI" id="CHEBI:49786"/>
        <note>for nickel-dependent acireductone dioxygenase activity</note>
    </ligand>
</feature>
<keyword evidence="4" id="KW-0223">Dioxygenase</keyword>
<feature type="compositionally biased region" description="Low complexity" evidence="5">
    <location>
        <begin position="335"/>
        <end position="352"/>
    </location>
</feature>
<dbReference type="InterPro" id="IPR027496">
    <property type="entry name" value="ARD_euk"/>
</dbReference>
<evidence type="ECO:0000256" key="2">
    <source>
        <dbReference type="ARBA" id="ARBA00022490"/>
    </source>
</evidence>
<keyword evidence="4" id="KW-0479">Metal-binding</keyword>
<gene>
    <name evidence="7" type="ORF">FSB_LOCUS9966</name>
</gene>
<evidence type="ECO:0000256" key="3">
    <source>
        <dbReference type="ARBA" id="ARBA00023242"/>
    </source>
</evidence>
<feature type="binding site" evidence="4">
    <location>
        <position position="598"/>
    </location>
    <ligand>
        <name>Fe(2+)</name>
        <dbReference type="ChEBI" id="CHEBI:29033"/>
        <note>for iron-dependent acireductone dioxygenase activity</note>
    </ligand>
</feature>
<dbReference type="PANTHER" id="PTHR23418">
    <property type="entry name" value="ACIREDUCTONE DIOXYGENASE"/>
    <property type="match status" value="1"/>
</dbReference>
<keyword evidence="4" id="KW-0533">Nickel</keyword>
<dbReference type="HAMAP" id="MF_03154">
    <property type="entry name" value="Salvage_MtnD_euk"/>
    <property type="match status" value="1"/>
</dbReference>
<dbReference type="GO" id="GO:0005634">
    <property type="term" value="C:nucleus"/>
    <property type="evidence" value="ECO:0007669"/>
    <property type="project" value="UniProtKB-SubCell"/>
</dbReference>
<dbReference type="GO" id="GO:0010308">
    <property type="term" value="F:acireductone dioxygenase (Ni2+-requiring) activity"/>
    <property type="evidence" value="ECO:0007669"/>
    <property type="project" value="UniProtKB-UniRule"/>
</dbReference>
<dbReference type="EMBL" id="OIVN01000557">
    <property type="protein sequence ID" value="SPC82084.1"/>
    <property type="molecule type" value="Genomic_DNA"/>
</dbReference>
<comment type="catalytic activity">
    <reaction evidence="4">
        <text>1,2-dihydroxy-5-(methylsulfanyl)pent-1-en-3-one + O2 = 3-(methylsulfanyl)propanoate + CO + formate + 2 H(+)</text>
        <dbReference type="Rhea" id="RHEA:14161"/>
        <dbReference type="ChEBI" id="CHEBI:15378"/>
        <dbReference type="ChEBI" id="CHEBI:15379"/>
        <dbReference type="ChEBI" id="CHEBI:15740"/>
        <dbReference type="ChEBI" id="CHEBI:17245"/>
        <dbReference type="ChEBI" id="CHEBI:49016"/>
        <dbReference type="ChEBI" id="CHEBI:49252"/>
        <dbReference type="EC" id="1.13.11.53"/>
    </reaction>
</comment>
<keyword evidence="4" id="KW-0486">Methionine biosynthesis</keyword>
<protein>
    <recommendedName>
        <fullName evidence="4">Acireductone dioxygenase</fullName>
    </recommendedName>
    <alternativeName>
        <fullName evidence="4">Acireductone dioxygenase (Fe(2+)-requiring)</fullName>
        <shortName evidence="4">ARD'</shortName>
        <shortName evidence="4">Fe-ARD</shortName>
        <ecNumber evidence="4">1.13.11.54</ecNumber>
    </alternativeName>
    <alternativeName>
        <fullName evidence="4">Acireductone dioxygenase (Ni(2+)-requiring)</fullName>
        <shortName evidence="4">ARD</shortName>
        <shortName evidence="4">Ni-ARD</shortName>
        <ecNumber evidence="4">1.13.11.53</ecNumber>
    </alternativeName>
</protein>
<dbReference type="InterPro" id="IPR014710">
    <property type="entry name" value="RmlC-like_jellyroll"/>
</dbReference>
<comment type="catalytic activity">
    <reaction evidence="4">
        <text>1,2-dihydroxy-5-(methylsulfanyl)pent-1-en-3-one + O2 = 4-methylsulfanyl-2-oxobutanoate + formate + 2 H(+)</text>
        <dbReference type="Rhea" id="RHEA:24504"/>
        <dbReference type="ChEBI" id="CHEBI:15378"/>
        <dbReference type="ChEBI" id="CHEBI:15379"/>
        <dbReference type="ChEBI" id="CHEBI:15740"/>
        <dbReference type="ChEBI" id="CHEBI:16723"/>
        <dbReference type="ChEBI" id="CHEBI:49252"/>
        <dbReference type="EC" id="1.13.11.54"/>
    </reaction>
</comment>
<dbReference type="SMART" id="SM00979">
    <property type="entry name" value="TIFY"/>
    <property type="match status" value="1"/>
</dbReference>
<dbReference type="EC" id="1.13.11.53" evidence="4"/>
<feature type="binding site" evidence="4">
    <location>
        <position position="555"/>
    </location>
    <ligand>
        <name>Fe(2+)</name>
        <dbReference type="ChEBI" id="CHEBI:29033"/>
        <note>for iron-dependent acireductone dioxygenase activity</note>
    </ligand>
</feature>
<dbReference type="AlphaFoldDB" id="A0A2N9F5L6"/>
<dbReference type="GO" id="GO:0010309">
    <property type="term" value="F:acireductone dioxygenase [iron(II)-requiring] activity"/>
    <property type="evidence" value="ECO:0007669"/>
    <property type="project" value="UniProtKB-UniRule"/>
</dbReference>
<keyword evidence="3 4" id="KW-0539">Nucleus</keyword>
<name>A0A2N9F5L6_FAGSY</name>
<keyword evidence="4" id="KW-0028">Amino-acid biosynthesis</keyword>
<comment type="function">
    <text evidence="4">Catalyzes 2 different reactions between oxygen and the acireductone 1,2-dihydroxy-3-keto-5-methylthiopentene (DHK-MTPene) depending upon the metal bound in the active site. Fe-containing acireductone dioxygenase (Fe-ARD) produces formate and 2-keto-4-methylthiobutyrate (KMTB), the alpha-ketoacid precursor of methionine in the methionine recycle pathway. Ni-containing acireductone dioxygenase (Ni-ARD) produces methylthiopropionate, carbon monoxide and formate, and does not lie on the methionine recycle pathway.</text>
</comment>
<dbReference type="UniPathway" id="UPA00904">
    <property type="reaction ID" value="UER00878"/>
</dbReference>
<feature type="region of interest" description="Disordered" evidence="5">
    <location>
        <begin position="77"/>
        <end position="132"/>
    </location>
</feature>
<evidence type="ECO:0000256" key="4">
    <source>
        <dbReference type="HAMAP-Rule" id="MF_03154"/>
    </source>
</evidence>
<feature type="domain" description="Tify" evidence="6">
    <location>
        <begin position="188"/>
        <end position="223"/>
    </location>
</feature>
<proteinExistence type="inferred from homology"/>
<dbReference type="PROSITE" id="PS51320">
    <property type="entry name" value="TIFY"/>
    <property type="match status" value="1"/>
</dbReference>
<comment type="cofactor">
    <cofactor evidence="4">
        <name>Fe(2+)</name>
        <dbReference type="ChEBI" id="CHEBI:29033"/>
    </cofactor>
    <cofactor evidence="4">
        <name>Ni(2+)</name>
        <dbReference type="ChEBI" id="CHEBI:49786"/>
    </cofactor>
    <text evidence="4">Binds either 1 Fe or Ni cation per monomer. Iron-binding promotes an acireductone dioxygenase reaction producing 2-keto-4-methylthiobutyrate, while nickel-binding promotes an acireductone dioxygenase reaction producing 3-(methylsulfanyl)propanoate.</text>
</comment>
<accession>A0A2N9F5L6</accession>
<feature type="compositionally biased region" description="Basic and acidic residues" evidence="5">
    <location>
        <begin position="278"/>
        <end position="289"/>
    </location>
</feature>
<dbReference type="EC" id="1.13.11.54" evidence="4"/>
<dbReference type="FunFam" id="2.60.120.10:FF:000031">
    <property type="entry name" value="1,2-dihydroxy-3-keto-5-methylthiopentene dioxygenase"/>
    <property type="match status" value="1"/>
</dbReference>
<dbReference type="Pfam" id="PF09425">
    <property type="entry name" value="Jas_motif"/>
    <property type="match status" value="1"/>
</dbReference>
<dbReference type="InterPro" id="IPR011051">
    <property type="entry name" value="RmlC_Cupin_sf"/>
</dbReference>
<dbReference type="Gene3D" id="2.60.120.10">
    <property type="entry name" value="Jelly Rolls"/>
    <property type="match status" value="1"/>
</dbReference>
<evidence type="ECO:0000313" key="7">
    <source>
        <dbReference type="EMBL" id="SPC82084.1"/>
    </source>
</evidence>
<dbReference type="SUPFAM" id="SSF51182">
    <property type="entry name" value="RmlC-like cupins"/>
    <property type="match status" value="1"/>
</dbReference>
<comment type="subcellular location">
    <subcellularLocation>
        <location evidence="1">Cell membrane</location>
        <topology evidence="1">Peripheral membrane protein</topology>
        <orientation evidence="1">Cytoplasmic side</orientation>
    </subcellularLocation>
    <subcellularLocation>
        <location evidence="4">Cytoplasm</location>
    </subcellularLocation>
    <subcellularLocation>
        <location evidence="4">Nucleus</location>
    </subcellularLocation>
</comment>
<dbReference type="GO" id="GO:0005737">
    <property type="term" value="C:cytoplasm"/>
    <property type="evidence" value="ECO:0007669"/>
    <property type="project" value="UniProtKB-SubCell"/>
</dbReference>
<feature type="binding site" evidence="4">
    <location>
        <position position="555"/>
    </location>
    <ligand>
        <name>Ni(2+)</name>
        <dbReference type="ChEBI" id="CHEBI:49786"/>
        <note>for nickel-dependent acireductone dioxygenase activity</note>
    </ligand>
</feature>
<keyword evidence="4" id="KW-0408">Iron</keyword>
<keyword evidence="2 4" id="KW-0963">Cytoplasm</keyword>
<dbReference type="InterPro" id="IPR010399">
    <property type="entry name" value="Tify_dom"/>
</dbReference>
<feature type="region of interest" description="Disordered" evidence="5">
    <location>
        <begin position="273"/>
        <end position="365"/>
    </location>
</feature>
<organism evidence="7">
    <name type="scientific">Fagus sylvatica</name>
    <name type="common">Beechnut</name>
    <dbReference type="NCBI Taxonomy" id="28930"/>
    <lineage>
        <taxon>Eukaryota</taxon>
        <taxon>Viridiplantae</taxon>
        <taxon>Streptophyta</taxon>
        <taxon>Embryophyta</taxon>
        <taxon>Tracheophyta</taxon>
        <taxon>Spermatophyta</taxon>
        <taxon>Magnoliopsida</taxon>
        <taxon>eudicotyledons</taxon>
        <taxon>Gunneridae</taxon>
        <taxon>Pentapetalae</taxon>
        <taxon>rosids</taxon>
        <taxon>fabids</taxon>
        <taxon>Fagales</taxon>
        <taxon>Fagaceae</taxon>
        <taxon>Fagus</taxon>
    </lineage>
</organism>
<feature type="binding site" evidence="4">
    <location>
        <position position="559"/>
    </location>
    <ligand>
        <name>Fe(2+)</name>
        <dbReference type="ChEBI" id="CHEBI:29033"/>
        <note>for iron-dependent acireductone dioxygenase activity</note>
    </ligand>
</feature>
<feature type="binding site" evidence="4">
    <location>
        <position position="553"/>
    </location>
    <ligand>
        <name>Fe(2+)</name>
        <dbReference type="ChEBI" id="CHEBI:29033"/>
        <note>for iron-dependent acireductone dioxygenase activity</note>
    </ligand>
</feature>
<evidence type="ECO:0000259" key="6">
    <source>
        <dbReference type="PROSITE" id="PS51320"/>
    </source>
</evidence>
<dbReference type="GO" id="GO:0005506">
    <property type="term" value="F:iron ion binding"/>
    <property type="evidence" value="ECO:0007669"/>
    <property type="project" value="UniProtKB-UniRule"/>
</dbReference>